<dbReference type="InterPro" id="IPR001969">
    <property type="entry name" value="Aspartic_peptidase_AS"/>
</dbReference>
<keyword evidence="5" id="KW-1185">Reference proteome</keyword>
<dbReference type="EMBL" id="CAMXCT020000613">
    <property type="protein sequence ID" value="CAL1134541.1"/>
    <property type="molecule type" value="Genomic_DNA"/>
</dbReference>
<dbReference type="AlphaFoldDB" id="A0A9P1BX94"/>
<feature type="compositionally biased region" description="Polar residues" evidence="1">
    <location>
        <begin position="167"/>
        <end position="179"/>
    </location>
</feature>
<reference evidence="2" key="1">
    <citation type="submission" date="2022-10" db="EMBL/GenBank/DDBJ databases">
        <authorList>
            <person name="Chen Y."/>
            <person name="Dougan E. K."/>
            <person name="Chan C."/>
            <person name="Rhodes N."/>
            <person name="Thang M."/>
        </authorList>
    </citation>
    <scope>NUCLEOTIDE SEQUENCE</scope>
</reference>
<comment type="caution">
    <text evidence="2">The sequence shown here is derived from an EMBL/GenBank/DDBJ whole genome shotgun (WGS) entry which is preliminary data.</text>
</comment>
<evidence type="ECO:0000256" key="1">
    <source>
        <dbReference type="SAM" id="MobiDB-lite"/>
    </source>
</evidence>
<dbReference type="GO" id="GO:0004190">
    <property type="term" value="F:aspartic-type endopeptidase activity"/>
    <property type="evidence" value="ECO:0007669"/>
    <property type="project" value="InterPro"/>
</dbReference>
<feature type="compositionally biased region" description="Polar residues" evidence="1">
    <location>
        <begin position="508"/>
        <end position="525"/>
    </location>
</feature>
<evidence type="ECO:0000313" key="3">
    <source>
        <dbReference type="EMBL" id="CAL1134541.1"/>
    </source>
</evidence>
<feature type="region of interest" description="Disordered" evidence="1">
    <location>
        <begin position="463"/>
        <end position="530"/>
    </location>
</feature>
<dbReference type="PROSITE" id="PS00141">
    <property type="entry name" value="ASP_PROTEASE"/>
    <property type="match status" value="1"/>
</dbReference>
<dbReference type="EMBL" id="CAMXCT010000613">
    <property type="protein sequence ID" value="CAI3981166.1"/>
    <property type="molecule type" value="Genomic_DNA"/>
</dbReference>
<dbReference type="GO" id="GO:0006508">
    <property type="term" value="P:proteolysis"/>
    <property type="evidence" value="ECO:0007669"/>
    <property type="project" value="InterPro"/>
</dbReference>
<name>A0A9P1BX94_9DINO</name>
<dbReference type="EMBL" id="CAMXCT030000613">
    <property type="protein sequence ID" value="CAL4768478.1"/>
    <property type="molecule type" value="Genomic_DNA"/>
</dbReference>
<dbReference type="Proteomes" id="UP001152797">
    <property type="component" value="Unassembled WGS sequence"/>
</dbReference>
<accession>A0A9P1BX94</accession>
<feature type="region of interest" description="Disordered" evidence="1">
    <location>
        <begin position="153"/>
        <end position="179"/>
    </location>
</feature>
<organism evidence="2">
    <name type="scientific">Cladocopium goreaui</name>
    <dbReference type="NCBI Taxonomy" id="2562237"/>
    <lineage>
        <taxon>Eukaryota</taxon>
        <taxon>Sar</taxon>
        <taxon>Alveolata</taxon>
        <taxon>Dinophyceae</taxon>
        <taxon>Suessiales</taxon>
        <taxon>Symbiodiniaceae</taxon>
        <taxon>Cladocopium</taxon>
    </lineage>
</organism>
<evidence type="ECO:0000313" key="5">
    <source>
        <dbReference type="Proteomes" id="UP001152797"/>
    </source>
</evidence>
<protein>
    <submittedName>
        <fullName evidence="4">CCHC-type domain-containing protein</fullName>
    </submittedName>
</protein>
<reference evidence="3" key="2">
    <citation type="submission" date="2024-04" db="EMBL/GenBank/DDBJ databases">
        <authorList>
            <person name="Chen Y."/>
            <person name="Shah S."/>
            <person name="Dougan E. K."/>
            <person name="Thang M."/>
            <person name="Chan C."/>
        </authorList>
    </citation>
    <scope>NUCLEOTIDE SEQUENCE [LARGE SCALE GENOMIC DNA]</scope>
</reference>
<gene>
    <name evidence="2" type="ORF">C1SCF055_LOCUS8982</name>
</gene>
<sequence length="625" mass="70652">MALFATYGSFGILDTGATKSVIGSALVPDLLRSLHPKVRNKVQRCKCSVTFRFGNQGLLDSNHAIVLPIGNLGLKIAVVQGHTPLLLSNTLLRTLKSSIDVSSSSLHSPVLCKPIKLHLNSRGLFLVDLNELVQSALKLPTAAETFANCDSTEAATEKKQDPVDQCGNPTETQHTTEPIANRSVQEIFQSLPHNRVTRTTMSLADRFERVLERSQTYAHGNSLEEFKSLTFEEKCQQTVAFGKTHVGRTFLDMYHNEPKWMKWFLKTYDSSQKMDHQKLRHFVQIMVEQEERGETIPTMCTQEPSLQMPMIAEAKARPRDRVPSPSMAEEMAQPHMMQQDADEWSLASMAPESNEMITALQARMGHMENAMTEILNHIRVVLLRHQFSEGKHLHWEQTRKSLMFRTPLLSELYAHTHASNFDMCQVGELKDPVSQMLIQKSMTVRTTSTRPKKFLKPAAKLIEPNELPRKRRRIDAKGPGDEDAKTLVQQVIVPAVDDQDVPPDRSDSQSPTPDESQTMQPPTDTHGNRFLALPPEERSLLIRVHKNLGHPSKQILSQVLRQKGFPKTMIQALEDYHCSTCQMQQKPRIPRPATLKAEMDFCDKISTDGVTWINKMVNPFTFITT</sequence>
<evidence type="ECO:0000313" key="4">
    <source>
        <dbReference type="EMBL" id="CAL4768478.1"/>
    </source>
</evidence>
<feature type="compositionally biased region" description="Basic and acidic residues" evidence="1">
    <location>
        <begin position="475"/>
        <end position="485"/>
    </location>
</feature>
<proteinExistence type="predicted"/>
<evidence type="ECO:0000313" key="2">
    <source>
        <dbReference type="EMBL" id="CAI3981166.1"/>
    </source>
</evidence>